<comment type="caution">
    <text evidence="1">The sequence shown here is derived from an EMBL/GenBank/DDBJ whole genome shotgun (WGS) entry which is preliminary data.</text>
</comment>
<dbReference type="EMBL" id="VBTY01000031">
    <property type="protein sequence ID" value="MDG3494074.1"/>
    <property type="molecule type" value="Genomic_DNA"/>
</dbReference>
<gene>
    <name evidence="1" type="ORF">FEV09_05830</name>
</gene>
<protein>
    <submittedName>
        <fullName evidence="1">Uncharacterized protein</fullName>
    </submittedName>
</protein>
<name>A0A9X4M728_9CYAN</name>
<dbReference type="Proteomes" id="UP001152872">
    <property type="component" value="Unassembled WGS sequence"/>
</dbReference>
<evidence type="ECO:0000313" key="1">
    <source>
        <dbReference type="EMBL" id="MDG3494074.1"/>
    </source>
</evidence>
<evidence type="ECO:0000313" key="2">
    <source>
        <dbReference type="Proteomes" id="UP001152872"/>
    </source>
</evidence>
<dbReference type="AlphaFoldDB" id="A0A9X4M728"/>
<reference evidence="1" key="1">
    <citation type="submission" date="2019-05" db="EMBL/GenBank/DDBJ databases">
        <title>Whole genome sequencing of Pseudanabaena catenata USMAC16.</title>
        <authorList>
            <person name="Khan Z."/>
            <person name="Omar W.M."/>
            <person name="Convey P."/>
            <person name="Merican F."/>
            <person name="Najimudin N."/>
        </authorList>
    </citation>
    <scope>NUCLEOTIDE SEQUENCE</scope>
    <source>
        <strain evidence="1">USMAC16</strain>
    </source>
</reference>
<keyword evidence="2" id="KW-1185">Reference proteome</keyword>
<proteinExistence type="predicted"/>
<organism evidence="1 2">
    <name type="scientific">Pseudanabaena catenata USMAC16</name>
    <dbReference type="NCBI Taxonomy" id="1855837"/>
    <lineage>
        <taxon>Bacteria</taxon>
        <taxon>Bacillati</taxon>
        <taxon>Cyanobacteriota</taxon>
        <taxon>Cyanophyceae</taxon>
        <taxon>Pseudanabaenales</taxon>
        <taxon>Pseudanabaenaceae</taxon>
        <taxon>Pseudanabaena</taxon>
    </lineage>
</organism>
<accession>A0A9X4M728</accession>
<dbReference type="RefSeq" id="WP_083888371.1">
    <property type="nucleotide sequence ID" value="NZ_VBTY01000031.1"/>
</dbReference>
<sequence>MPSYLPTLTVKISYSSIHLSQDIKPNKELRRKAPQLFIGFDFCPNITDYSYKITLSSSA</sequence>